<dbReference type="GO" id="GO:0016787">
    <property type="term" value="F:hydrolase activity"/>
    <property type="evidence" value="ECO:0007669"/>
    <property type="project" value="UniProtKB-UniRule"/>
</dbReference>
<dbReference type="PROSITE" id="PS51635">
    <property type="entry name" value="PNPLA"/>
    <property type="match status" value="1"/>
</dbReference>
<sequence>MAYPFRNLVFEGGGVKGSAYIGAIRALNEEGILPEIQRFGGTSAGAITALLLGLSIPFADLVKIHKDMNFKAFKDDDFSIVQDNIRLFFDGFGIYKGDFFTEWVGKIVEKWTGSKDTTFQQLYDKTGKDVFFQGTNISTHQLRTFSRETTPDVPLVVAVRISMSIPFFFKSVEWDKDYYVDGGVLDNYPIRLFDRKSFVNKEEHFTTTDTIDEVNKLVSNTEDHSTLRSLHTKYNASFFDPADEIVYNKETLGFRLESQAEIAMLKHIATSTEHHIGHSLIHFAWNLSQTMIKGHESGKTTKEDAARTVFINTFFTPSFNFDITEEEKKTLMNSGYTSTKDYLHQFNTSEVKLFNRPKSRVQCTWLFLIVL</sequence>
<evidence type="ECO:0000313" key="5">
    <source>
        <dbReference type="Proteomes" id="UP000005259"/>
    </source>
</evidence>
<dbReference type="CDD" id="cd07207">
    <property type="entry name" value="Pat_ExoU_VipD_like"/>
    <property type="match status" value="1"/>
</dbReference>
<evidence type="ECO:0000259" key="3">
    <source>
        <dbReference type="PROSITE" id="PS51635"/>
    </source>
</evidence>
<organism evidence="4 5">
    <name type="scientific">Bacillus thuringiensis HD-771</name>
    <dbReference type="NCBI Taxonomy" id="1218175"/>
    <lineage>
        <taxon>Bacteria</taxon>
        <taxon>Bacillati</taxon>
        <taxon>Bacillota</taxon>
        <taxon>Bacilli</taxon>
        <taxon>Bacillales</taxon>
        <taxon>Bacillaceae</taxon>
        <taxon>Bacillus</taxon>
        <taxon>Bacillus cereus group</taxon>
    </lineage>
</organism>
<dbReference type="Gene3D" id="3.40.1090.10">
    <property type="entry name" value="Cytosolic phospholipase A2 catalytic domain"/>
    <property type="match status" value="2"/>
</dbReference>
<keyword evidence="2" id="KW-0378">Hydrolase</keyword>
<dbReference type="Pfam" id="PF01734">
    <property type="entry name" value="Patatin"/>
    <property type="match status" value="1"/>
</dbReference>
<dbReference type="InterPro" id="IPR016035">
    <property type="entry name" value="Acyl_Trfase/lysoPLipase"/>
</dbReference>
<feature type="short sequence motif" description="DGA/G" evidence="2">
    <location>
        <begin position="181"/>
        <end position="183"/>
    </location>
</feature>
<dbReference type="EMBL" id="CP003752">
    <property type="protein sequence ID" value="AFQ14972.1"/>
    <property type="molecule type" value="Genomic_DNA"/>
</dbReference>
<dbReference type="PANTHER" id="PTHR46394:SF1">
    <property type="entry name" value="PNPLA DOMAIN-CONTAINING PROTEIN"/>
    <property type="match status" value="1"/>
</dbReference>
<dbReference type="PANTHER" id="PTHR46394">
    <property type="entry name" value="ANNEXIN"/>
    <property type="match status" value="1"/>
</dbReference>
<name>A0A9W3J6C0_BACTU</name>
<dbReference type="RefSeq" id="WP_000331131.1">
    <property type="nucleotide sequence ID" value="NC_018500.1"/>
</dbReference>
<dbReference type="SUPFAM" id="SSF52151">
    <property type="entry name" value="FabD/lysophospholipase-like"/>
    <property type="match status" value="1"/>
</dbReference>
<proteinExistence type="predicted"/>
<feature type="short sequence motif" description="GXGXXG" evidence="2">
    <location>
        <begin position="12"/>
        <end position="17"/>
    </location>
</feature>
<dbReference type="InterPro" id="IPR052580">
    <property type="entry name" value="Lipid_Hydrolase"/>
</dbReference>
<protein>
    <recommendedName>
        <fullName evidence="3">PNPLA domain-containing protein</fullName>
    </recommendedName>
</protein>
<feature type="domain" description="PNPLA" evidence="3">
    <location>
        <begin position="8"/>
        <end position="194"/>
    </location>
</feature>
<feature type="short sequence motif" description="GXSXG" evidence="2">
    <location>
        <begin position="41"/>
        <end position="45"/>
    </location>
</feature>
<feature type="active site" description="Proton acceptor" evidence="2">
    <location>
        <position position="181"/>
    </location>
</feature>
<dbReference type="KEGG" id="bti:BTG_07460"/>
<accession>A0A9W3J6C0</accession>
<reference evidence="4 5" key="1">
    <citation type="submission" date="2012-08" db="EMBL/GenBank/DDBJ databases">
        <authorList>
            <person name="Doggett N."/>
            <person name="Teshima H."/>
            <person name="Bruce D."/>
            <person name="Detter J.C."/>
            <person name="Johnson S.L."/>
            <person name="Han C."/>
        </authorList>
    </citation>
    <scope>NUCLEOTIDE SEQUENCE [LARGE SCALE GENOMIC DNA]</scope>
    <source>
        <strain evidence="4 5">HD-771</strain>
    </source>
</reference>
<keyword evidence="2" id="KW-0442">Lipid degradation</keyword>
<gene>
    <name evidence="4" type="ORF">BTG_07460</name>
</gene>
<dbReference type="Proteomes" id="UP000005259">
    <property type="component" value="Chromosome"/>
</dbReference>
<keyword evidence="1 2" id="KW-0443">Lipid metabolism</keyword>
<evidence type="ECO:0000256" key="2">
    <source>
        <dbReference type="PROSITE-ProRule" id="PRU01161"/>
    </source>
</evidence>
<dbReference type="AlphaFoldDB" id="A0A9W3J6C0"/>
<dbReference type="InterPro" id="IPR002641">
    <property type="entry name" value="PNPLA_dom"/>
</dbReference>
<evidence type="ECO:0000256" key="1">
    <source>
        <dbReference type="ARBA" id="ARBA00023098"/>
    </source>
</evidence>
<feature type="active site" description="Nucleophile" evidence="2">
    <location>
        <position position="43"/>
    </location>
</feature>
<evidence type="ECO:0000313" key="4">
    <source>
        <dbReference type="EMBL" id="AFQ14972.1"/>
    </source>
</evidence>
<dbReference type="GO" id="GO:0016042">
    <property type="term" value="P:lipid catabolic process"/>
    <property type="evidence" value="ECO:0007669"/>
    <property type="project" value="UniProtKB-UniRule"/>
</dbReference>